<accession>Q8TRQ8</accession>
<dbReference type="HOGENOM" id="CLU_2010084_0_0_2"/>
<dbReference type="STRING" id="188937.MA_1115"/>
<name>Q8TRQ8_METAC</name>
<proteinExistence type="predicted"/>
<keyword evidence="2" id="KW-1185">Reference proteome</keyword>
<gene>
    <name evidence="1" type="ordered locus">MA_1115</name>
</gene>
<sequence>MSSSQNPVLISIIRIIQDCFRNQNLCWLLKLRDPKKQILSFGIDSLIKSIKGQKMFSHLFHYLLNINSMNLNNNRALFNRRGKKNEGERKTNNSMKWQRKKLKEVFENCNVSFTLHIIIQNII</sequence>
<dbReference type="KEGG" id="mac:MA_1115"/>
<dbReference type="AlphaFoldDB" id="Q8TRQ8"/>
<evidence type="ECO:0000313" key="1">
    <source>
        <dbReference type="EMBL" id="AAM04536.1"/>
    </source>
</evidence>
<dbReference type="EMBL" id="AE010299">
    <property type="protein sequence ID" value="AAM04536.1"/>
    <property type="molecule type" value="Genomic_DNA"/>
</dbReference>
<organism evidence="1 2">
    <name type="scientific">Methanosarcina acetivorans (strain ATCC 35395 / DSM 2834 / JCM 12185 / C2A)</name>
    <dbReference type="NCBI Taxonomy" id="188937"/>
    <lineage>
        <taxon>Archaea</taxon>
        <taxon>Methanobacteriati</taxon>
        <taxon>Methanobacteriota</taxon>
        <taxon>Stenosarchaea group</taxon>
        <taxon>Methanomicrobia</taxon>
        <taxon>Methanosarcinales</taxon>
        <taxon>Methanosarcinaceae</taxon>
        <taxon>Methanosarcina</taxon>
    </lineage>
</organism>
<evidence type="ECO:0000313" key="2">
    <source>
        <dbReference type="Proteomes" id="UP000002487"/>
    </source>
</evidence>
<dbReference type="EnsemblBacteria" id="AAM04536">
    <property type="protein sequence ID" value="AAM04536"/>
    <property type="gene ID" value="MA_1115"/>
</dbReference>
<reference evidence="1 2" key="1">
    <citation type="journal article" date="2002" name="Genome Res.">
        <title>The genome of Methanosarcina acetivorans reveals extensive metabolic and physiological diversity.</title>
        <authorList>
            <person name="Galagan J.E."/>
            <person name="Nusbaum C."/>
            <person name="Roy A."/>
            <person name="Endrizzi M.G."/>
            <person name="Macdonald P."/>
            <person name="FitzHugh W."/>
            <person name="Calvo S."/>
            <person name="Engels R."/>
            <person name="Smirnov S."/>
            <person name="Atnoor D."/>
            <person name="Brown A."/>
            <person name="Allen N."/>
            <person name="Naylor J."/>
            <person name="Stange-Thomann N."/>
            <person name="DeArellano K."/>
            <person name="Johnson R."/>
            <person name="Linton L."/>
            <person name="McEwan P."/>
            <person name="McKernan K."/>
            <person name="Talamas J."/>
            <person name="Tirrell A."/>
            <person name="Ye W."/>
            <person name="Zimmer A."/>
            <person name="Barber R.D."/>
            <person name="Cann I."/>
            <person name="Graham D.E."/>
            <person name="Grahame D.A."/>
            <person name="Guss A."/>
            <person name="Hedderich R."/>
            <person name="Ingram-Smith C."/>
            <person name="Kuettner C.H."/>
            <person name="Krzycki J.A."/>
            <person name="Leigh J.A."/>
            <person name="Li W."/>
            <person name="Liu J."/>
            <person name="Mukhopadhyay B."/>
            <person name="Reeve J.N."/>
            <person name="Smith K."/>
            <person name="Springer T.A."/>
            <person name="Umayam L.A."/>
            <person name="White O."/>
            <person name="White R.H."/>
            <person name="de Macario E.C."/>
            <person name="Ferry J.G."/>
            <person name="Jarrell K.F."/>
            <person name="Jing H."/>
            <person name="Macario A.J.L."/>
            <person name="Paulsen I."/>
            <person name="Pritchett M."/>
            <person name="Sowers K.R."/>
            <person name="Swanson R.V."/>
            <person name="Zinder S.H."/>
            <person name="Lander E."/>
            <person name="Metcalf W.W."/>
            <person name="Birren B."/>
        </authorList>
    </citation>
    <scope>NUCLEOTIDE SEQUENCE [LARGE SCALE GENOMIC DNA]</scope>
    <source>
        <strain evidence="2">ATCC 35395 / DSM 2834 / JCM 12185 / C2A</strain>
    </source>
</reference>
<dbReference type="Proteomes" id="UP000002487">
    <property type="component" value="Chromosome"/>
</dbReference>
<dbReference type="InParanoid" id="Q8TRQ8"/>
<protein>
    <submittedName>
        <fullName evidence="1">Uncharacterized protein</fullName>
    </submittedName>
</protein>